<proteinExistence type="predicted"/>
<sequence length="60" mass="6742">MDRMPQRTGIRDGTRYGTRVEKDARRDNGIAFSVAEPHHLGYETSEGPSGSWPLSRLLRG</sequence>
<dbReference type="EMBL" id="PJEX01000042">
    <property type="protein sequence ID" value="TKW57436.1"/>
    <property type="molecule type" value="Genomic_DNA"/>
</dbReference>
<gene>
    <name evidence="2" type="ORF">CTA1_8539</name>
</gene>
<protein>
    <submittedName>
        <fullName evidence="2">Uncharacterized protein</fullName>
    </submittedName>
</protein>
<feature type="region of interest" description="Disordered" evidence="1">
    <location>
        <begin position="1"/>
        <end position="27"/>
    </location>
</feature>
<organism evidence="2 3">
    <name type="scientific">Colletotrichum tanaceti</name>
    <dbReference type="NCBI Taxonomy" id="1306861"/>
    <lineage>
        <taxon>Eukaryota</taxon>
        <taxon>Fungi</taxon>
        <taxon>Dikarya</taxon>
        <taxon>Ascomycota</taxon>
        <taxon>Pezizomycotina</taxon>
        <taxon>Sordariomycetes</taxon>
        <taxon>Hypocreomycetidae</taxon>
        <taxon>Glomerellales</taxon>
        <taxon>Glomerellaceae</taxon>
        <taxon>Colletotrichum</taxon>
        <taxon>Colletotrichum destructivum species complex</taxon>
    </lineage>
</organism>
<name>A0A4V6DI10_9PEZI</name>
<evidence type="ECO:0000313" key="2">
    <source>
        <dbReference type="EMBL" id="TKW57436.1"/>
    </source>
</evidence>
<evidence type="ECO:0000313" key="3">
    <source>
        <dbReference type="Proteomes" id="UP000310108"/>
    </source>
</evidence>
<accession>A0A4V6DI10</accession>
<dbReference type="AlphaFoldDB" id="A0A4V6DI10"/>
<comment type="caution">
    <text evidence="2">The sequence shown here is derived from an EMBL/GenBank/DDBJ whole genome shotgun (WGS) entry which is preliminary data.</text>
</comment>
<reference evidence="2 3" key="1">
    <citation type="journal article" date="2019" name="PLoS ONE">
        <title>Comparative genome analysis indicates high evolutionary potential of pathogenicity genes in Colletotrichum tanaceti.</title>
        <authorList>
            <person name="Lelwala R.V."/>
            <person name="Korhonen P.K."/>
            <person name="Young N.D."/>
            <person name="Scott J.B."/>
            <person name="Ades P.A."/>
            <person name="Gasser R.B."/>
            <person name="Taylor P.W.J."/>
        </authorList>
    </citation>
    <scope>NUCLEOTIDE SEQUENCE [LARGE SCALE GENOMIC DNA]</scope>
    <source>
        <strain evidence="2">BRIP57314</strain>
    </source>
</reference>
<feature type="region of interest" description="Disordered" evidence="1">
    <location>
        <begin position="40"/>
        <end position="60"/>
    </location>
</feature>
<keyword evidence="3" id="KW-1185">Reference proteome</keyword>
<dbReference type="Proteomes" id="UP000310108">
    <property type="component" value="Unassembled WGS sequence"/>
</dbReference>
<evidence type="ECO:0000256" key="1">
    <source>
        <dbReference type="SAM" id="MobiDB-lite"/>
    </source>
</evidence>